<protein>
    <submittedName>
        <fullName evidence="1">Uncharacterized protein</fullName>
    </submittedName>
</protein>
<dbReference type="EMBL" id="CMVM020000248">
    <property type="status" value="NOT_ANNOTATED_CDS"/>
    <property type="molecule type" value="Genomic_DNA"/>
</dbReference>
<dbReference type="EnsemblMetazoa" id="OVOC8330.1">
    <property type="protein sequence ID" value="OVOC8330.1"/>
    <property type="gene ID" value="WBGene00245139"/>
</dbReference>
<evidence type="ECO:0000313" key="1">
    <source>
        <dbReference type="EnsemblMetazoa" id="OVOC8330.1"/>
    </source>
</evidence>
<accession>A0A8R1Y478</accession>
<proteinExistence type="predicted"/>
<dbReference type="AlphaFoldDB" id="A0A8R1Y478"/>
<reference evidence="1" key="2">
    <citation type="submission" date="2022-06" db="UniProtKB">
        <authorList>
            <consortium name="EnsemblMetazoa"/>
        </authorList>
    </citation>
    <scope>IDENTIFICATION</scope>
</reference>
<evidence type="ECO:0000313" key="2">
    <source>
        <dbReference type="Proteomes" id="UP000024404"/>
    </source>
</evidence>
<dbReference type="Proteomes" id="UP000024404">
    <property type="component" value="Unassembled WGS sequence"/>
</dbReference>
<organism evidence="1 2">
    <name type="scientific">Onchocerca volvulus</name>
    <dbReference type="NCBI Taxonomy" id="6282"/>
    <lineage>
        <taxon>Eukaryota</taxon>
        <taxon>Metazoa</taxon>
        <taxon>Ecdysozoa</taxon>
        <taxon>Nematoda</taxon>
        <taxon>Chromadorea</taxon>
        <taxon>Rhabditida</taxon>
        <taxon>Spirurina</taxon>
        <taxon>Spiruromorpha</taxon>
        <taxon>Filarioidea</taxon>
        <taxon>Onchocercidae</taxon>
        <taxon>Onchocerca</taxon>
    </lineage>
</organism>
<name>A0A8R1Y478_ONCVO</name>
<keyword evidence="2" id="KW-1185">Reference proteome</keyword>
<reference evidence="2" key="1">
    <citation type="submission" date="2013-10" db="EMBL/GenBank/DDBJ databases">
        <title>Genome sequencing of Onchocerca volvulus.</title>
        <authorList>
            <person name="Cotton J."/>
            <person name="Tsai J."/>
            <person name="Stanley E."/>
            <person name="Tracey A."/>
            <person name="Holroyd N."/>
            <person name="Lustigman S."/>
            <person name="Berriman M."/>
        </authorList>
    </citation>
    <scope>NUCLEOTIDE SEQUENCE</scope>
</reference>
<sequence length="39" mass="4475">MPPPYVNTAKILYNQNLSKSNQPPEDRRNTIFSVLLLDS</sequence>